<proteinExistence type="predicted"/>
<protein>
    <submittedName>
        <fullName evidence="1">Uncharacterized protein</fullName>
    </submittedName>
</protein>
<accession>A0AAJ0H7E1</accession>
<sequence>MEPIENEDGDRPIILYTGNAKFRPADRVWVRVSDTATREGPYTVAAVEGGRYKLCNKDRTPVKGGSWLEEEALEIYDTFE</sequence>
<evidence type="ECO:0000313" key="1">
    <source>
        <dbReference type="EMBL" id="KAK3342029.1"/>
    </source>
</evidence>
<reference evidence="1" key="1">
    <citation type="journal article" date="2023" name="Mol. Phylogenet. Evol.">
        <title>Genome-scale phylogeny and comparative genomics of the fungal order Sordariales.</title>
        <authorList>
            <person name="Hensen N."/>
            <person name="Bonometti L."/>
            <person name="Westerberg I."/>
            <person name="Brannstrom I.O."/>
            <person name="Guillou S."/>
            <person name="Cros-Aarteil S."/>
            <person name="Calhoun S."/>
            <person name="Haridas S."/>
            <person name="Kuo A."/>
            <person name="Mondo S."/>
            <person name="Pangilinan J."/>
            <person name="Riley R."/>
            <person name="LaButti K."/>
            <person name="Andreopoulos B."/>
            <person name="Lipzen A."/>
            <person name="Chen C."/>
            <person name="Yan M."/>
            <person name="Daum C."/>
            <person name="Ng V."/>
            <person name="Clum A."/>
            <person name="Steindorff A."/>
            <person name="Ohm R.A."/>
            <person name="Martin F."/>
            <person name="Silar P."/>
            <person name="Natvig D.O."/>
            <person name="Lalanne C."/>
            <person name="Gautier V."/>
            <person name="Ament-Velasquez S.L."/>
            <person name="Kruys A."/>
            <person name="Hutchinson M.I."/>
            <person name="Powell A.J."/>
            <person name="Barry K."/>
            <person name="Miller A.N."/>
            <person name="Grigoriev I.V."/>
            <person name="Debuchy R."/>
            <person name="Gladieux P."/>
            <person name="Hiltunen Thoren M."/>
            <person name="Johannesson H."/>
        </authorList>
    </citation>
    <scope>NUCLEOTIDE SEQUENCE</scope>
    <source>
        <strain evidence="1">CBS 955.72</strain>
    </source>
</reference>
<gene>
    <name evidence="1" type="ORF">B0T25DRAFT_357259</name>
</gene>
<comment type="caution">
    <text evidence="1">The sequence shown here is derived from an EMBL/GenBank/DDBJ whole genome shotgun (WGS) entry which is preliminary data.</text>
</comment>
<dbReference type="AlphaFoldDB" id="A0AAJ0H7E1"/>
<name>A0AAJ0H7E1_9PEZI</name>
<organism evidence="1 2">
    <name type="scientific">Lasiosphaeria hispida</name>
    <dbReference type="NCBI Taxonomy" id="260671"/>
    <lineage>
        <taxon>Eukaryota</taxon>
        <taxon>Fungi</taxon>
        <taxon>Dikarya</taxon>
        <taxon>Ascomycota</taxon>
        <taxon>Pezizomycotina</taxon>
        <taxon>Sordariomycetes</taxon>
        <taxon>Sordariomycetidae</taxon>
        <taxon>Sordariales</taxon>
        <taxon>Lasiosphaeriaceae</taxon>
        <taxon>Lasiosphaeria</taxon>
    </lineage>
</organism>
<dbReference type="Proteomes" id="UP001275084">
    <property type="component" value="Unassembled WGS sequence"/>
</dbReference>
<reference evidence="1" key="2">
    <citation type="submission" date="2023-06" db="EMBL/GenBank/DDBJ databases">
        <authorList>
            <consortium name="Lawrence Berkeley National Laboratory"/>
            <person name="Haridas S."/>
            <person name="Hensen N."/>
            <person name="Bonometti L."/>
            <person name="Westerberg I."/>
            <person name="Brannstrom I.O."/>
            <person name="Guillou S."/>
            <person name="Cros-Aarteil S."/>
            <person name="Calhoun S."/>
            <person name="Kuo A."/>
            <person name="Mondo S."/>
            <person name="Pangilinan J."/>
            <person name="Riley R."/>
            <person name="Labutti K."/>
            <person name="Andreopoulos B."/>
            <person name="Lipzen A."/>
            <person name="Chen C."/>
            <person name="Yanf M."/>
            <person name="Daum C."/>
            <person name="Ng V."/>
            <person name="Clum A."/>
            <person name="Steindorff A."/>
            <person name="Ohm R."/>
            <person name="Martin F."/>
            <person name="Silar P."/>
            <person name="Natvig D."/>
            <person name="Lalanne C."/>
            <person name="Gautier V."/>
            <person name="Ament-Velasquez S.L."/>
            <person name="Kruys A."/>
            <person name="Hutchinson M.I."/>
            <person name="Powell A.J."/>
            <person name="Barry K."/>
            <person name="Miller A.N."/>
            <person name="Grigoriev I.V."/>
            <person name="Debuchy R."/>
            <person name="Gladieux P."/>
            <person name="Thoren M.H."/>
            <person name="Johannesson H."/>
        </authorList>
    </citation>
    <scope>NUCLEOTIDE SEQUENCE</scope>
    <source>
        <strain evidence="1">CBS 955.72</strain>
    </source>
</reference>
<evidence type="ECO:0000313" key="2">
    <source>
        <dbReference type="Proteomes" id="UP001275084"/>
    </source>
</evidence>
<dbReference type="EMBL" id="JAUIQD010000008">
    <property type="protein sequence ID" value="KAK3342029.1"/>
    <property type="molecule type" value="Genomic_DNA"/>
</dbReference>
<keyword evidence="2" id="KW-1185">Reference proteome</keyword>